<evidence type="ECO:0000313" key="13">
    <source>
        <dbReference type="Proteomes" id="UP001164746"/>
    </source>
</evidence>
<dbReference type="InterPro" id="IPR042838">
    <property type="entry name" value="KIAA1958"/>
</dbReference>
<evidence type="ECO:0000313" key="12">
    <source>
        <dbReference type="EMBL" id="WAQ94995.1"/>
    </source>
</evidence>
<feature type="transmembrane region" description="Helical" evidence="9">
    <location>
        <begin position="54"/>
        <end position="71"/>
    </location>
</feature>
<dbReference type="EMBL" id="CP111012">
    <property type="protein sequence ID" value="WAQ94995.1"/>
    <property type="molecule type" value="Genomic_DNA"/>
</dbReference>
<dbReference type="InterPro" id="IPR013762">
    <property type="entry name" value="Integrase-like_cat_sf"/>
</dbReference>
<feature type="domain" description="ZMYM2-like/QRICH1 C-terminal" evidence="11">
    <location>
        <begin position="326"/>
        <end position="479"/>
    </location>
</feature>
<dbReference type="Gene3D" id="1.10.443.10">
    <property type="entry name" value="Intergrase catalytic core"/>
    <property type="match status" value="1"/>
</dbReference>
<evidence type="ECO:0000256" key="2">
    <source>
        <dbReference type="ARBA" id="ARBA00022499"/>
    </source>
</evidence>
<dbReference type="Pfam" id="PF12012">
    <property type="entry name" value="DUF3504"/>
    <property type="match status" value="1"/>
</dbReference>
<keyword evidence="13" id="KW-1185">Reference proteome</keyword>
<protein>
    <submittedName>
        <fullName evidence="12">K1958-like protein</fullName>
    </submittedName>
</protein>
<feature type="domain" description="TLC" evidence="10">
    <location>
        <begin position="118"/>
        <end position="177"/>
    </location>
</feature>
<dbReference type="Proteomes" id="UP001164746">
    <property type="component" value="Chromosome 1"/>
</dbReference>
<evidence type="ECO:0000256" key="7">
    <source>
        <dbReference type="ARBA" id="ARBA00023136"/>
    </source>
</evidence>
<evidence type="ECO:0000256" key="1">
    <source>
        <dbReference type="ARBA" id="ARBA00004141"/>
    </source>
</evidence>
<keyword evidence="7 9" id="KW-0472">Membrane</keyword>
<sequence length="635" mass="72827">MMSNTSIYDMLWDDSIWFPVRFHHEDGSVDTALGWSQLVNKPGTNTYYPKVHDLHFGILVGVVLVIIRYVLETLLIKPLGYKLGIKKKKLVYVNAIPSLEEVYKTKKKPDDKQCMKSWIWRTKDCWTNWPKQDFKEMTMDHLATISLLYFSWLVNFVRMGSFVLIIHDIADPWLSSAEPSSKTGQPCPEFVELTSDDVRKLIEDEENKNTMKKTLSDVQKFERFLLNKGEKKAIYQIEPDLLDEYVANFILSVRKADGAEYEPTSIRNIVSSLDRKLKRHKYPFRLIAEQTNAFQLTRDALRAKTKSLKRLGKGNKPLKASPITDEEINMLYEKKILGPSSAASLPNTVWINNCIQFGLRGTKENHDLRWGDVELKTSSSGLEYLALNERQTKTRTGSNIKDIRDVTPKMFAMPEDIERCPVHAYKQYAVQRPTDFCTSDDPFYIAPRTSSQSHVYDHEKWFVKMKLGEKKLGGLLKKMASDGGLDSNKRITNHSTRKHLVQKLRDSGIAPTDMMQISGHKNIQSIMNYSEMSEEKHQQCSRILSKVRQQPTSTITGPESSVSQLDNVIDKENRQENLYLPHPRLPQMLENVQPPSSTTVNSISVVNDNISLNTQMNSLFAGAVLNIQHFNINMN</sequence>
<gene>
    <name evidence="12" type="ORF">MAR_007466</name>
</gene>
<evidence type="ECO:0000259" key="11">
    <source>
        <dbReference type="Pfam" id="PF12012"/>
    </source>
</evidence>
<dbReference type="InterPro" id="IPR006634">
    <property type="entry name" value="TLC-dom"/>
</dbReference>
<evidence type="ECO:0000256" key="9">
    <source>
        <dbReference type="SAM" id="Phobius"/>
    </source>
</evidence>
<evidence type="ECO:0000256" key="6">
    <source>
        <dbReference type="ARBA" id="ARBA00022989"/>
    </source>
</evidence>
<evidence type="ECO:0000259" key="10">
    <source>
        <dbReference type="Pfam" id="PF03798"/>
    </source>
</evidence>
<keyword evidence="4 9" id="KW-0812">Transmembrane</keyword>
<evidence type="ECO:0000256" key="4">
    <source>
        <dbReference type="ARBA" id="ARBA00022692"/>
    </source>
</evidence>
<evidence type="ECO:0000256" key="3">
    <source>
        <dbReference type="ARBA" id="ARBA00022553"/>
    </source>
</evidence>
<dbReference type="Pfam" id="PF03798">
    <property type="entry name" value="TRAM_LAG1_CLN8"/>
    <property type="match status" value="1"/>
</dbReference>
<keyword evidence="5" id="KW-0832">Ubl conjugation</keyword>
<reference evidence="12" key="1">
    <citation type="submission" date="2022-11" db="EMBL/GenBank/DDBJ databases">
        <title>Centuries of genome instability and evolution in soft-shell clam transmissible cancer (bioRxiv).</title>
        <authorList>
            <person name="Hart S.F.M."/>
            <person name="Yonemitsu M.A."/>
            <person name="Giersch R.M."/>
            <person name="Beal B.F."/>
            <person name="Arriagada G."/>
            <person name="Davis B.W."/>
            <person name="Ostrander E.A."/>
            <person name="Goff S.P."/>
            <person name="Metzger M.J."/>
        </authorList>
    </citation>
    <scope>NUCLEOTIDE SEQUENCE</scope>
    <source>
        <strain evidence="12">MELC-2E11</strain>
        <tissue evidence="12">Siphon/mantle</tissue>
    </source>
</reference>
<comment type="subcellular location">
    <subcellularLocation>
        <location evidence="1">Membrane</location>
        <topology evidence="1">Multi-pass membrane protein</topology>
    </subcellularLocation>
</comment>
<proteinExistence type="predicted"/>
<keyword evidence="2" id="KW-1017">Isopeptide bond</keyword>
<accession>A0ABY7DE45</accession>
<dbReference type="PANTHER" id="PTHR46963:SF4">
    <property type="entry name" value="HYPOTHETICAL PROTEIN MGC115716"/>
    <property type="match status" value="1"/>
</dbReference>
<keyword evidence="6 9" id="KW-1133">Transmembrane helix</keyword>
<keyword evidence="3" id="KW-0597">Phosphoprotein</keyword>
<evidence type="ECO:0000256" key="8">
    <source>
        <dbReference type="ARBA" id="ARBA00023172"/>
    </source>
</evidence>
<dbReference type="InterPro" id="IPR011010">
    <property type="entry name" value="DNA_brk_join_enz"/>
</dbReference>
<keyword evidence="8" id="KW-0233">DNA recombination</keyword>
<dbReference type="InterPro" id="IPR021893">
    <property type="entry name" value="ZMYM2-like_C"/>
</dbReference>
<organism evidence="12 13">
    <name type="scientific">Mya arenaria</name>
    <name type="common">Soft-shell clam</name>
    <dbReference type="NCBI Taxonomy" id="6604"/>
    <lineage>
        <taxon>Eukaryota</taxon>
        <taxon>Metazoa</taxon>
        <taxon>Spiralia</taxon>
        <taxon>Lophotrochozoa</taxon>
        <taxon>Mollusca</taxon>
        <taxon>Bivalvia</taxon>
        <taxon>Autobranchia</taxon>
        <taxon>Heteroconchia</taxon>
        <taxon>Euheterodonta</taxon>
        <taxon>Imparidentia</taxon>
        <taxon>Neoheterodontei</taxon>
        <taxon>Myida</taxon>
        <taxon>Myoidea</taxon>
        <taxon>Myidae</taxon>
        <taxon>Mya</taxon>
    </lineage>
</organism>
<dbReference type="PANTHER" id="PTHR46963">
    <property type="entry name" value="SIMILAR TO RIKEN CDNA E130308A19"/>
    <property type="match status" value="1"/>
</dbReference>
<dbReference type="SUPFAM" id="SSF56349">
    <property type="entry name" value="DNA breaking-rejoining enzymes"/>
    <property type="match status" value="1"/>
</dbReference>
<name>A0ABY7DE45_MYAAR</name>
<evidence type="ECO:0000256" key="5">
    <source>
        <dbReference type="ARBA" id="ARBA00022843"/>
    </source>
</evidence>